<accession>A0ABR8IPC0</accession>
<evidence type="ECO:0000313" key="2">
    <source>
        <dbReference type="Proteomes" id="UP000660270"/>
    </source>
</evidence>
<reference evidence="1 2" key="1">
    <citation type="journal article" date="2020" name="ISME J.">
        <title>Comparative genomics reveals insights into cyanobacterial evolution and habitat adaptation.</title>
        <authorList>
            <person name="Chen M.Y."/>
            <person name="Teng W.K."/>
            <person name="Zhao L."/>
            <person name="Hu C.X."/>
            <person name="Zhou Y.K."/>
            <person name="Han B.P."/>
            <person name="Song L.R."/>
            <person name="Shu W.S."/>
        </authorList>
    </citation>
    <scope>NUCLEOTIDE SEQUENCE [LARGE SCALE GENOMIC DNA]</scope>
    <source>
        <strain evidence="1 2">FACHB-1249</strain>
    </source>
</reference>
<dbReference type="Proteomes" id="UP000660270">
    <property type="component" value="Unassembled WGS sequence"/>
</dbReference>
<proteinExistence type="predicted"/>
<comment type="caution">
    <text evidence="1">The sequence shown here is derived from an EMBL/GenBank/DDBJ whole genome shotgun (WGS) entry which is preliminary data.</text>
</comment>
<evidence type="ECO:0000313" key="1">
    <source>
        <dbReference type="EMBL" id="MBD2684742.1"/>
    </source>
</evidence>
<sequence length="364" mass="41338">MTEGKWHNVTRIVHLVGGLKAINKTGSEVIIPLGSNDPMPTFSIDRYHDLPLNLISLGFKIVGIDYYETSQQIKGYYPPMWHPFHADQANNNSCLHAERNWSRLAYAAFKAEKMELMDICSRIAFEVRACNLRLRQLSEAYNVELWSLCEQQQFSPGKIETLNSFSIYLETHDLLRELCTLRDYLAEFVANFVLKSSLNTNDRIRLMNSLRKQILKVNITDNSLASELCEITNESDGGWLAKLSAYRDLVVHYVPLGQATRREFVFRRFLPDNSLGNLPSIYFPIPSNPLSVKQVRSKGSPFQTVSQWIEASKQDDNSAPDALEYCLHSVGNMMSLACKIAQEAPISPEIPTFVKGVDIQEVVQ</sequence>
<keyword evidence="2" id="KW-1185">Reference proteome</keyword>
<name>A0ABR8IPC0_APHFL</name>
<organism evidence="1 2">
    <name type="scientific">Aphanizomenon flos-aquae FACHB-1249</name>
    <dbReference type="NCBI Taxonomy" id="2692889"/>
    <lineage>
        <taxon>Bacteria</taxon>
        <taxon>Bacillati</taxon>
        <taxon>Cyanobacteriota</taxon>
        <taxon>Cyanophyceae</taxon>
        <taxon>Nostocales</taxon>
        <taxon>Aphanizomenonaceae</taxon>
        <taxon>Aphanizomenon</taxon>
    </lineage>
</organism>
<dbReference type="EMBL" id="JACJTM010000009">
    <property type="protein sequence ID" value="MBD2684742.1"/>
    <property type="molecule type" value="Genomic_DNA"/>
</dbReference>
<dbReference type="RefSeq" id="WP_190386783.1">
    <property type="nucleotide sequence ID" value="NZ_JACJTM010000009.1"/>
</dbReference>
<protein>
    <submittedName>
        <fullName evidence="1">Uncharacterized protein</fullName>
    </submittedName>
</protein>
<gene>
    <name evidence="1" type="ORF">H6G43_05685</name>
</gene>
<dbReference type="GeneID" id="78216807"/>